<evidence type="ECO:0000313" key="1">
    <source>
        <dbReference type="EMBL" id="PMM41599.1"/>
    </source>
</evidence>
<dbReference type="AlphaFoldDB" id="A0A2N7JKS1"/>
<proteinExistence type="predicted"/>
<name>A0A2N7JKS1_VIBSP</name>
<protein>
    <submittedName>
        <fullName evidence="1">Uncharacterized protein</fullName>
    </submittedName>
</protein>
<sequence length="91" mass="10647">MLLTKVLPKRKYIMDALSPVTVSERTEKQISLTQVLNLSDAQEFERKVRICIDHLSNENSKTKRPKESFITKDSEWDRARTEALNQLSKRN</sequence>
<evidence type="ECO:0000313" key="2">
    <source>
        <dbReference type="Proteomes" id="UP000235533"/>
    </source>
</evidence>
<organism evidence="1 2">
    <name type="scientific">Vibrio splendidus</name>
    <dbReference type="NCBI Taxonomy" id="29497"/>
    <lineage>
        <taxon>Bacteria</taxon>
        <taxon>Pseudomonadati</taxon>
        <taxon>Pseudomonadota</taxon>
        <taxon>Gammaproteobacteria</taxon>
        <taxon>Vibrionales</taxon>
        <taxon>Vibrionaceae</taxon>
        <taxon>Vibrio</taxon>
    </lineage>
</organism>
<dbReference type="EMBL" id="MCZF01000281">
    <property type="protein sequence ID" value="PMM41599.1"/>
    <property type="molecule type" value="Genomic_DNA"/>
</dbReference>
<dbReference type="RefSeq" id="WP_102500006.1">
    <property type="nucleotide sequence ID" value="NZ_MCZF01000281.1"/>
</dbReference>
<reference evidence="2" key="1">
    <citation type="submission" date="2016-07" db="EMBL/GenBank/DDBJ databases">
        <title>Nontailed viruses are major unrecognized killers of bacteria in the ocean.</title>
        <authorList>
            <person name="Kauffman K."/>
            <person name="Hussain F."/>
            <person name="Yang J."/>
            <person name="Arevalo P."/>
            <person name="Brown J."/>
            <person name="Cutler M."/>
            <person name="Kelly L."/>
            <person name="Polz M.F."/>
        </authorList>
    </citation>
    <scope>NUCLEOTIDE SEQUENCE [LARGE SCALE GENOMIC DNA]</scope>
    <source>
        <strain evidence="2">10N.261.48.B5</strain>
    </source>
</reference>
<dbReference type="Proteomes" id="UP000235533">
    <property type="component" value="Unassembled WGS sequence"/>
</dbReference>
<accession>A0A2N7JKS1</accession>
<gene>
    <name evidence="1" type="ORF">BCT54_10235</name>
</gene>
<comment type="caution">
    <text evidence="1">The sequence shown here is derived from an EMBL/GenBank/DDBJ whole genome shotgun (WGS) entry which is preliminary data.</text>
</comment>